<name>A0AAQ4F0V4_AMBAM</name>
<dbReference type="PROSITE" id="PS50923">
    <property type="entry name" value="SUSHI"/>
    <property type="match status" value="1"/>
</dbReference>
<evidence type="ECO:0000313" key="4">
    <source>
        <dbReference type="EMBL" id="KAK8780740.1"/>
    </source>
</evidence>
<keyword evidence="2" id="KW-0768">Sushi</keyword>
<protein>
    <recommendedName>
        <fullName evidence="3">Sushi domain-containing protein</fullName>
    </recommendedName>
</protein>
<sequence>MPPPGIEGCGNFDTWPGGPAVDRRKDSYGFGDSITLSCRNGTVLQPKIERIACTGDGWSEGVLPSCVPAEAALTEDHSSAIPAALAMT</sequence>
<gene>
    <name evidence="4" type="ORF">V5799_017919</name>
</gene>
<evidence type="ECO:0000313" key="5">
    <source>
        <dbReference type="Proteomes" id="UP001321473"/>
    </source>
</evidence>
<comment type="caution">
    <text evidence="4">The sequence shown here is derived from an EMBL/GenBank/DDBJ whole genome shotgun (WGS) entry which is preliminary data.</text>
</comment>
<feature type="domain" description="Sushi" evidence="3">
    <location>
        <begin position="7"/>
        <end position="68"/>
    </location>
</feature>
<accession>A0AAQ4F0V4</accession>
<dbReference type="Gene3D" id="2.10.70.10">
    <property type="entry name" value="Complement Module, domain 1"/>
    <property type="match status" value="1"/>
</dbReference>
<dbReference type="Proteomes" id="UP001321473">
    <property type="component" value="Unassembled WGS sequence"/>
</dbReference>
<dbReference type="InterPro" id="IPR000436">
    <property type="entry name" value="Sushi_SCR_CCP_dom"/>
</dbReference>
<reference evidence="4 5" key="1">
    <citation type="journal article" date="2023" name="Arcadia Sci">
        <title>De novo assembly of a long-read Amblyomma americanum tick genome.</title>
        <authorList>
            <person name="Chou S."/>
            <person name="Poskanzer K.E."/>
            <person name="Rollins M."/>
            <person name="Thuy-Boun P.S."/>
        </authorList>
    </citation>
    <scope>NUCLEOTIDE SEQUENCE [LARGE SCALE GENOMIC DNA]</scope>
    <source>
        <strain evidence="4">F_SG_1</strain>
        <tissue evidence="4">Salivary glands</tissue>
    </source>
</reference>
<dbReference type="CDD" id="cd00033">
    <property type="entry name" value="CCP"/>
    <property type="match status" value="1"/>
</dbReference>
<evidence type="ECO:0000259" key="3">
    <source>
        <dbReference type="PROSITE" id="PS50923"/>
    </source>
</evidence>
<dbReference type="Pfam" id="PF00084">
    <property type="entry name" value="Sushi"/>
    <property type="match status" value="1"/>
</dbReference>
<proteinExistence type="predicted"/>
<dbReference type="InterPro" id="IPR035976">
    <property type="entry name" value="Sushi/SCR/CCP_sf"/>
</dbReference>
<keyword evidence="1" id="KW-1015">Disulfide bond</keyword>
<dbReference type="EMBL" id="JARKHS020008492">
    <property type="protein sequence ID" value="KAK8780740.1"/>
    <property type="molecule type" value="Genomic_DNA"/>
</dbReference>
<organism evidence="4 5">
    <name type="scientific">Amblyomma americanum</name>
    <name type="common">Lone star tick</name>
    <dbReference type="NCBI Taxonomy" id="6943"/>
    <lineage>
        <taxon>Eukaryota</taxon>
        <taxon>Metazoa</taxon>
        <taxon>Ecdysozoa</taxon>
        <taxon>Arthropoda</taxon>
        <taxon>Chelicerata</taxon>
        <taxon>Arachnida</taxon>
        <taxon>Acari</taxon>
        <taxon>Parasitiformes</taxon>
        <taxon>Ixodida</taxon>
        <taxon>Ixodoidea</taxon>
        <taxon>Ixodidae</taxon>
        <taxon>Amblyomminae</taxon>
        <taxon>Amblyomma</taxon>
    </lineage>
</organism>
<evidence type="ECO:0000256" key="2">
    <source>
        <dbReference type="PROSITE-ProRule" id="PRU00302"/>
    </source>
</evidence>
<dbReference type="AlphaFoldDB" id="A0AAQ4F0V4"/>
<keyword evidence="5" id="KW-1185">Reference proteome</keyword>
<comment type="caution">
    <text evidence="2">Lacks conserved residue(s) required for the propagation of feature annotation.</text>
</comment>
<dbReference type="SUPFAM" id="SSF57535">
    <property type="entry name" value="Complement control module/SCR domain"/>
    <property type="match status" value="1"/>
</dbReference>
<dbReference type="SMART" id="SM00032">
    <property type="entry name" value="CCP"/>
    <property type="match status" value="1"/>
</dbReference>
<evidence type="ECO:0000256" key="1">
    <source>
        <dbReference type="ARBA" id="ARBA00023157"/>
    </source>
</evidence>